<protein>
    <recommendedName>
        <fullName evidence="5">NAD(P)-binding protein</fullName>
    </recommendedName>
</protein>
<gene>
    <name evidence="3" type="ORF">PDIGIT_LOCUS8890</name>
</gene>
<dbReference type="PANTHER" id="PTHR43899">
    <property type="entry name" value="RH59310P"/>
    <property type="match status" value="1"/>
</dbReference>
<evidence type="ECO:0008006" key="5">
    <source>
        <dbReference type="Google" id="ProtNLM"/>
    </source>
</evidence>
<comment type="caution">
    <text evidence="3">The sequence shown here is derived from an EMBL/GenBank/DDBJ whole genome shotgun (WGS) entry which is preliminary data.</text>
</comment>
<dbReference type="InterPro" id="IPR036291">
    <property type="entry name" value="NAD(P)-bd_dom_sf"/>
</dbReference>
<proteinExistence type="inferred from homology"/>
<sequence length="351" mass="38434">MLCCTPFKIISTTVLYSGSINIHIDLTSIELFAPGYYRETIHTDSSYIMPLPLIHYLYPSNITKYLNHKPSSADEASWALITGGSDGIGRALSSELGARGFNVIVHGRNESKLIKVVGELQKEHPERNFRYVVADAASFKSEDIQRIVAAVEDVKLSVLINNVGGTAVLSTNFMPFEDYAPEEIQAVFSLNVQFPLQLTHALLPHLQRAAPTPSLVLTVGSQSYRGQPYVAAYSATKGALHTWNRAFAAEQAAAAKSHPSSPQVDILEIVVGATYTSQLQKEEGLQAGLFMPTAEDMAKAIIARCGHGHRSVEAYFWHRVQSVTLYNLMPANAADAMLVNVMKAFIKPKDV</sequence>
<dbReference type="InterPro" id="IPR051019">
    <property type="entry name" value="VLCFA-Steroid_DH"/>
</dbReference>
<organism evidence="3 4">
    <name type="scientific">Periconia digitata</name>
    <dbReference type="NCBI Taxonomy" id="1303443"/>
    <lineage>
        <taxon>Eukaryota</taxon>
        <taxon>Fungi</taxon>
        <taxon>Dikarya</taxon>
        <taxon>Ascomycota</taxon>
        <taxon>Pezizomycotina</taxon>
        <taxon>Dothideomycetes</taxon>
        <taxon>Pleosporomycetidae</taxon>
        <taxon>Pleosporales</taxon>
        <taxon>Massarineae</taxon>
        <taxon>Periconiaceae</taxon>
        <taxon>Periconia</taxon>
    </lineage>
</organism>
<dbReference type="SUPFAM" id="SSF51735">
    <property type="entry name" value="NAD(P)-binding Rossmann-fold domains"/>
    <property type="match status" value="1"/>
</dbReference>
<evidence type="ECO:0000256" key="2">
    <source>
        <dbReference type="ARBA" id="ARBA00023002"/>
    </source>
</evidence>
<dbReference type="InterPro" id="IPR002347">
    <property type="entry name" value="SDR_fam"/>
</dbReference>
<dbReference type="GO" id="GO:0005783">
    <property type="term" value="C:endoplasmic reticulum"/>
    <property type="evidence" value="ECO:0007669"/>
    <property type="project" value="TreeGrafter"/>
</dbReference>
<dbReference type="AlphaFoldDB" id="A0A9W4UH18"/>
<name>A0A9W4UH18_9PLEO</name>
<dbReference type="OrthoDB" id="47007at2759"/>
<dbReference type="PANTHER" id="PTHR43899:SF13">
    <property type="entry name" value="RH59310P"/>
    <property type="match status" value="1"/>
</dbReference>
<dbReference type="Gene3D" id="3.40.50.720">
    <property type="entry name" value="NAD(P)-binding Rossmann-like Domain"/>
    <property type="match status" value="1"/>
</dbReference>
<dbReference type="Pfam" id="PF00106">
    <property type="entry name" value="adh_short"/>
    <property type="match status" value="1"/>
</dbReference>
<accession>A0A9W4UH18</accession>
<evidence type="ECO:0000313" key="3">
    <source>
        <dbReference type="EMBL" id="CAI6335805.1"/>
    </source>
</evidence>
<evidence type="ECO:0000256" key="1">
    <source>
        <dbReference type="ARBA" id="ARBA00006484"/>
    </source>
</evidence>
<dbReference type="EMBL" id="CAOQHR010000006">
    <property type="protein sequence ID" value="CAI6335805.1"/>
    <property type="molecule type" value="Genomic_DNA"/>
</dbReference>
<evidence type="ECO:0000313" key="4">
    <source>
        <dbReference type="Proteomes" id="UP001152607"/>
    </source>
</evidence>
<keyword evidence="4" id="KW-1185">Reference proteome</keyword>
<comment type="similarity">
    <text evidence="1">Belongs to the short-chain dehydrogenases/reductases (SDR) family.</text>
</comment>
<dbReference type="GO" id="GO:0016491">
    <property type="term" value="F:oxidoreductase activity"/>
    <property type="evidence" value="ECO:0007669"/>
    <property type="project" value="UniProtKB-KW"/>
</dbReference>
<dbReference type="Proteomes" id="UP001152607">
    <property type="component" value="Unassembled WGS sequence"/>
</dbReference>
<dbReference type="PRINTS" id="PR00081">
    <property type="entry name" value="GDHRDH"/>
</dbReference>
<reference evidence="3" key="1">
    <citation type="submission" date="2023-01" db="EMBL/GenBank/DDBJ databases">
        <authorList>
            <person name="Van Ghelder C."/>
            <person name="Rancurel C."/>
        </authorList>
    </citation>
    <scope>NUCLEOTIDE SEQUENCE</scope>
    <source>
        <strain evidence="3">CNCM I-4278</strain>
    </source>
</reference>
<keyword evidence="2" id="KW-0560">Oxidoreductase</keyword>